<evidence type="ECO:0000313" key="5">
    <source>
        <dbReference type="Proteomes" id="UP001472866"/>
    </source>
</evidence>
<feature type="domain" description="J" evidence="3">
    <location>
        <begin position="30"/>
        <end position="108"/>
    </location>
</feature>
<keyword evidence="5" id="KW-1185">Reference proteome</keyword>
<keyword evidence="1" id="KW-0175">Coiled coil</keyword>
<reference evidence="4 5" key="1">
    <citation type="submission" date="2024-03" db="EMBL/GenBank/DDBJ databases">
        <title>Complete genome sequence of the green alga Chloropicon roscoffensis RCC1871.</title>
        <authorList>
            <person name="Lemieux C."/>
            <person name="Pombert J.-F."/>
            <person name="Otis C."/>
            <person name="Turmel M."/>
        </authorList>
    </citation>
    <scope>NUCLEOTIDE SEQUENCE [LARGE SCALE GENOMIC DNA]</scope>
    <source>
        <strain evidence="4 5">RCC1871</strain>
    </source>
</reference>
<evidence type="ECO:0000256" key="2">
    <source>
        <dbReference type="SAM" id="MobiDB-lite"/>
    </source>
</evidence>
<dbReference type="Gene3D" id="1.10.287.110">
    <property type="entry name" value="DnaJ domain"/>
    <property type="match status" value="1"/>
</dbReference>
<dbReference type="SUPFAM" id="SSF46565">
    <property type="entry name" value="Chaperone J-domain"/>
    <property type="match status" value="1"/>
</dbReference>
<dbReference type="PANTHER" id="PTHR24074">
    <property type="entry name" value="CO-CHAPERONE PROTEIN DJLA"/>
    <property type="match status" value="1"/>
</dbReference>
<evidence type="ECO:0000313" key="4">
    <source>
        <dbReference type="EMBL" id="WZN67122.1"/>
    </source>
</evidence>
<dbReference type="SMART" id="SM00271">
    <property type="entry name" value="DnaJ"/>
    <property type="match status" value="1"/>
</dbReference>
<evidence type="ECO:0000259" key="3">
    <source>
        <dbReference type="PROSITE" id="PS50076"/>
    </source>
</evidence>
<feature type="region of interest" description="Disordered" evidence="2">
    <location>
        <begin position="53"/>
        <end position="82"/>
    </location>
</feature>
<dbReference type="InterPro" id="IPR018253">
    <property type="entry name" value="DnaJ_domain_CS"/>
</dbReference>
<dbReference type="PROSITE" id="PS50076">
    <property type="entry name" value="DNAJ_2"/>
    <property type="match status" value="1"/>
</dbReference>
<feature type="coiled-coil region" evidence="1">
    <location>
        <begin position="156"/>
        <end position="197"/>
    </location>
</feature>
<organism evidence="4 5">
    <name type="scientific">Chloropicon roscoffensis</name>
    <dbReference type="NCBI Taxonomy" id="1461544"/>
    <lineage>
        <taxon>Eukaryota</taxon>
        <taxon>Viridiplantae</taxon>
        <taxon>Chlorophyta</taxon>
        <taxon>Chloropicophyceae</taxon>
        <taxon>Chloropicales</taxon>
        <taxon>Chloropicaceae</taxon>
        <taxon>Chloropicon</taxon>
    </lineage>
</organism>
<dbReference type="InterPro" id="IPR001623">
    <property type="entry name" value="DnaJ_domain"/>
</dbReference>
<dbReference type="InterPro" id="IPR050817">
    <property type="entry name" value="DjlA_DnaK_co-chaperone"/>
</dbReference>
<protein>
    <submittedName>
        <fullName evidence="4">DnaJ domain-containing protein</fullName>
    </submittedName>
</protein>
<feature type="region of interest" description="Disordered" evidence="2">
    <location>
        <begin position="105"/>
        <end position="137"/>
    </location>
</feature>
<name>A0AAX4PLW2_9CHLO</name>
<accession>A0AAX4PLW2</accession>
<sequence length="241" mass="27458">MVASLSARAYSGGGAGGPDEPDEPEDGPQCFYKVLGVDETATEAEVKKAYRNLALKHHPDVKSQGTRSGSEGDDGADVDDPGKQFVRIAEAYEVLSDERKRAYYDFSRRQARTQPRYGDPSQGPRGGPSGDGFYDRYTDDFKRRRRSPFEEWKAKQDRWQQDYQRKQRAKEAWEEEKREAEANKVRARTRMDRAEEAHRVRVGKTLKRFWHTSPKVTKYDVAFVSAMAGCMGCCLVSVSWL</sequence>
<gene>
    <name evidence="4" type="ORF">HKI87_18g86940</name>
</gene>
<proteinExistence type="predicted"/>
<feature type="region of interest" description="Disordered" evidence="2">
    <location>
        <begin position="1"/>
        <end position="30"/>
    </location>
</feature>
<evidence type="ECO:0000256" key="1">
    <source>
        <dbReference type="SAM" id="Coils"/>
    </source>
</evidence>
<dbReference type="AlphaFoldDB" id="A0AAX4PLW2"/>
<dbReference type="InterPro" id="IPR036869">
    <property type="entry name" value="J_dom_sf"/>
</dbReference>
<dbReference type="EMBL" id="CP151518">
    <property type="protein sequence ID" value="WZN67122.1"/>
    <property type="molecule type" value="Genomic_DNA"/>
</dbReference>
<dbReference type="PRINTS" id="PR00625">
    <property type="entry name" value="JDOMAIN"/>
</dbReference>
<dbReference type="PROSITE" id="PS00636">
    <property type="entry name" value="DNAJ_1"/>
    <property type="match status" value="1"/>
</dbReference>
<dbReference type="CDD" id="cd06257">
    <property type="entry name" value="DnaJ"/>
    <property type="match status" value="1"/>
</dbReference>
<dbReference type="Proteomes" id="UP001472866">
    <property type="component" value="Chromosome 18"/>
</dbReference>
<dbReference type="Pfam" id="PF00226">
    <property type="entry name" value="DnaJ"/>
    <property type="match status" value="1"/>
</dbReference>